<feature type="transmembrane region" description="Helical" evidence="1">
    <location>
        <begin position="169"/>
        <end position="190"/>
    </location>
</feature>
<dbReference type="EMBL" id="SKCS01000070">
    <property type="protein sequence ID" value="TNN18603.1"/>
    <property type="molecule type" value="Genomic_DNA"/>
</dbReference>
<protein>
    <submittedName>
        <fullName evidence="3">Uncharacterized protein</fullName>
    </submittedName>
</protein>
<reference evidence="3 4" key="1">
    <citation type="submission" date="2019-03" db="EMBL/GenBank/DDBJ databases">
        <title>An improved genome assembly of the fluke Schistosoma japonicum.</title>
        <authorList>
            <person name="Hu W."/>
            <person name="Luo F."/>
            <person name="Yin M."/>
            <person name="Mo X."/>
            <person name="Sun C."/>
            <person name="Wu Q."/>
            <person name="Zhu B."/>
            <person name="Xiang M."/>
            <person name="Wang J."/>
            <person name="Wang Y."/>
            <person name="Zhang T."/>
            <person name="Xu B."/>
            <person name="Zheng H."/>
            <person name="Feng Z."/>
        </authorList>
    </citation>
    <scope>NUCLEOTIDE SEQUENCE [LARGE SCALE GENOMIC DNA]</scope>
    <source>
        <strain evidence="3">HuSjv2</strain>
        <tissue evidence="3">Worms</tissue>
    </source>
</reference>
<gene>
    <name evidence="3" type="ORF">EWB00_010083</name>
</gene>
<keyword evidence="1" id="KW-0472">Membrane</keyword>
<feature type="chain" id="PRO_5021270144" evidence="2">
    <location>
        <begin position="23"/>
        <end position="191"/>
    </location>
</feature>
<dbReference type="OrthoDB" id="6263359at2759"/>
<dbReference type="AlphaFoldDB" id="A0A4Z2DPZ6"/>
<keyword evidence="4" id="KW-1185">Reference proteome</keyword>
<keyword evidence="2" id="KW-0732">Signal</keyword>
<dbReference type="Proteomes" id="UP000311919">
    <property type="component" value="Unassembled WGS sequence"/>
</dbReference>
<proteinExistence type="predicted"/>
<evidence type="ECO:0000256" key="1">
    <source>
        <dbReference type="SAM" id="Phobius"/>
    </source>
</evidence>
<name>A0A4Z2DPZ6_SCHJA</name>
<keyword evidence="1" id="KW-0812">Transmembrane</keyword>
<comment type="caution">
    <text evidence="3">The sequence shown here is derived from an EMBL/GenBank/DDBJ whole genome shotgun (WGS) entry which is preliminary data.</text>
</comment>
<evidence type="ECO:0000313" key="4">
    <source>
        <dbReference type="Proteomes" id="UP000311919"/>
    </source>
</evidence>
<sequence length="191" mass="22131">MIRRLLLLFSVYTALNMKLIKTQSNNHNKTNNVAIVTVVNVNDNDDDNVNDEYETFITLTKNTIHTRNRYSNELIEEEEQFEEIEESIVMPDYQSIENDSLNITRNSSNVNNTNSSSLSSPTLSVLSQLQSELNKKQMKNHRRLFRKHSSSINMGFSGSYFMHSHSNSLYLLNIFYNLFSLLCVTCYVIIL</sequence>
<keyword evidence="1" id="KW-1133">Transmembrane helix</keyword>
<evidence type="ECO:0000256" key="2">
    <source>
        <dbReference type="SAM" id="SignalP"/>
    </source>
</evidence>
<evidence type="ECO:0000313" key="3">
    <source>
        <dbReference type="EMBL" id="TNN18603.1"/>
    </source>
</evidence>
<accession>A0A4Z2DPZ6</accession>
<feature type="signal peptide" evidence="2">
    <location>
        <begin position="1"/>
        <end position="22"/>
    </location>
</feature>
<organism evidence="3 4">
    <name type="scientific">Schistosoma japonicum</name>
    <name type="common">Blood fluke</name>
    <dbReference type="NCBI Taxonomy" id="6182"/>
    <lineage>
        <taxon>Eukaryota</taxon>
        <taxon>Metazoa</taxon>
        <taxon>Spiralia</taxon>
        <taxon>Lophotrochozoa</taxon>
        <taxon>Platyhelminthes</taxon>
        <taxon>Trematoda</taxon>
        <taxon>Digenea</taxon>
        <taxon>Strigeidida</taxon>
        <taxon>Schistosomatoidea</taxon>
        <taxon>Schistosomatidae</taxon>
        <taxon>Schistosoma</taxon>
    </lineage>
</organism>